<dbReference type="PANTHER" id="PTHR43003:SF5">
    <property type="entry name" value="DNA-3-METHYLADENINE GLYCOSYLASE"/>
    <property type="match status" value="1"/>
</dbReference>
<dbReference type="GO" id="GO:0006285">
    <property type="term" value="P:base-excision repair, AP site formation"/>
    <property type="evidence" value="ECO:0007669"/>
    <property type="project" value="TreeGrafter"/>
</dbReference>
<dbReference type="InterPro" id="IPR003265">
    <property type="entry name" value="HhH-GPD_domain"/>
</dbReference>
<organism evidence="5 6">
    <name type="scientific">Coemansia aciculifera</name>
    <dbReference type="NCBI Taxonomy" id="417176"/>
    <lineage>
        <taxon>Eukaryota</taxon>
        <taxon>Fungi</taxon>
        <taxon>Fungi incertae sedis</taxon>
        <taxon>Zoopagomycota</taxon>
        <taxon>Kickxellomycotina</taxon>
        <taxon>Kickxellomycetes</taxon>
        <taxon>Kickxellales</taxon>
        <taxon>Kickxellaceae</taxon>
        <taxon>Coemansia</taxon>
    </lineage>
</organism>
<dbReference type="GO" id="GO:0032131">
    <property type="term" value="F:alkylated DNA binding"/>
    <property type="evidence" value="ECO:0007669"/>
    <property type="project" value="TreeGrafter"/>
</dbReference>
<dbReference type="GO" id="GO:0008725">
    <property type="term" value="F:DNA-3-methyladenine glycosylase activity"/>
    <property type="evidence" value="ECO:0007669"/>
    <property type="project" value="TreeGrafter"/>
</dbReference>
<evidence type="ECO:0000256" key="3">
    <source>
        <dbReference type="ARBA" id="ARBA00023204"/>
    </source>
</evidence>
<accession>A0A9W8IN12</accession>
<protein>
    <recommendedName>
        <fullName evidence="4">HhH-GPD domain-containing protein</fullName>
    </recommendedName>
</protein>
<comment type="caution">
    <text evidence="5">The sequence shown here is derived from an EMBL/GenBank/DDBJ whole genome shotgun (WGS) entry which is preliminary data.</text>
</comment>
<dbReference type="SUPFAM" id="SSF48150">
    <property type="entry name" value="DNA-glycosylase"/>
    <property type="match status" value="1"/>
</dbReference>
<dbReference type="CDD" id="cd00056">
    <property type="entry name" value="ENDO3c"/>
    <property type="match status" value="1"/>
</dbReference>
<keyword evidence="6" id="KW-1185">Reference proteome</keyword>
<dbReference type="Proteomes" id="UP001140074">
    <property type="component" value="Unassembled WGS sequence"/>
</dbReference>
<dbReference type="Pfam" id="PF00730">
    <property type="entry name" value="HhH-GPD"/>
    <property type="match status" value="1"/>
</dbReference>
<keyword evidence="3" id="KW-0234">DNA repair</keyword>
<reference evidence="5" key="1">
    <citation type="submission" date="2022-07" db="EMBL/GenBank/DDBJ databases">
        <title>Phylogenomic reconstructions and comparative analyses of Kickxellomycotina fungi.</title>
        <authorList>
            <person name="Reynolds N.K."/>
            <person name="Stajich J.E."/>
            <person name="Barry K."/>
            <person name="Grigoriev I.V."/>
            <person name="Crous P."/>
            <person name="Smith M.E."/>
        </authorList>
    </citation>
    <scope>NUCLEOTIDE SEQUENCE</scope>
    <source>
        <strain evidence="5">RSA 476</strain>
    </source>
</reference>
<dbReference type="EMBL" id="JANBUY010000243">
    <property type="protein sequence ID" value="KAJ2861158.1"/>
    <property type="molecule type" value="Genomic_DNA"/>
</dbReference>
<dbReference type="GO" id="GO:0043916">
    <property type="term" value="F:DNA-7-methylguanine glycosylase activity"/>
    <property type="evidence" value="ECO:0007669"/>
    <property type="project" value="TreeGrafter"/>
</dbReference>
<dbReference type="InterPro" id="IPR011257">
    <property type="entry name" value="DNA_glycosylase"/>
</dbReference>
<sequence>MTTRRSARLVAKTAETTVAVLPALKVATKASKVTKERIRKPKGKTSDVTAVSRAASSTATTTTTVVAVAPLSSFPFPSLATPQVMEDALRHLKAADPKLGKFIDKTVERCEMALDRDQDGHTSYISLCQSIIYQQLAGKAAAAILLRFLKQYGTLKDESKADLLAASGAGLDSGDFVFPTPQQVAAIDTEELKNVGLGQRKAEYLKEVANKFNDGTLSDEKLAKMSDSEAAAALVAIRGIGPWTADMFLMFHLKRTNILPTLDLAVRKAMCHHFGVPFGKKTPTHEALVEMGQIWEPYRSVATWYMWRLSGTITQKS</sequence>
<evidence type="ECO:0000313" key="6">
    <source>
        <dbReference type="Proteomes" id="UP001140074"/>
    </source>
</evidence>
<evidence type="ECO:0000259" key="4">
    <source>
        <dbReference type="SMART" id="SM00478"/>
    </source>
</evidence>
<dbReference type="Gene3D" id="1.10.1670.40">
    <property type="match status" value="1"/>
</dbReference>
<dbReference type="SMART" id="SM00478">
    <property type="entry name" value="ENDO3c"/>
    <property type="match status" value="1"/>
</dbReference>
<keyword evidence="2" id="KW-0227">DNA damage</keyword>
<dbReference type="FunFam" id="1.10.340.30:FF:000004">
    <property type="entry name" value="DNA-3-methyladenine glycosylase II"/>
    <property type="match status" value="1"/>
</dbReference>
<feature type="domain" description="HhH-GPD" evidence="4">
    <location>
        <begin position="132"/>
        <end position="311"/>
    </location>
</feature>
<evidence type="ECO:0000256" key="1">
    <source>
        <dbReference type="ARBA" id="ARBA00010817"/>
    </source>
</evidence>
<dbReference type="Gene3D" id="1.10.340.30">
    <property type="entry name" value="Hypothetical protein, domain 2"/>
    <property type="match status" value="1"/>
</dbReference>
<evidence type="ECO:0000313" key="5">
    <source>
        <dbReference type="EMBL" id="KAJ2861158.1"/>
    </source>
</evidence>
<comment type="similarity">
    <text evidence="1">Belongs to the alkylbase DNA glycosidase AlkA family.</text>
</comment>
<dbReference type="GO" id="GO:0006307">
    <property type="term" value="P:DNA alkylation repair"/>
    <property type="evidence" value="ECO:0007669"/>
    <property type="project" value="TreeGrafter"/>
</dbReference>
<dbReference type="AlphaFoldDB" id="A0A9W8IN12"/>
<gene>
    <name evidence="5" type="ORF">GGH94_005078</name>
</gene>
<dbReference type="PANTHER" id="PTHR43003">
    <property type="entry name" value="DNA-3-METHYLADENINE GLYCOSYLASE"/>
    <property type="match status" value="1"/>
</dbReference>
<name>A0A9W8IN12_9FUNG</name>
<dbReference type="GO" id="GO:0005634">
    <property type="term" value="C:nucleus"/>
    <property type="evidence" value="ECO:0007669"/>
    <property type="project" value="TreeGrafter"/>
</dbReference>
<evidence type="ECO:0000256" key="2">
    <source>
        <dbReference type="ARBA" id="ARBA00022763"/>
    </source>
</evidence>
<dbReference type="InterPro" id="IPR051912">
    <property type="entry name" value="Alkylbase_DNA_Glycosylase/TA"/>
</dbReference>
<proteinExistence type="inferred from homology"/>
<dbReference type="GO" id="GO:0032993">
    <property type="term" value="C:protein-DNA complex"/>
    <property type="evidence" value="ECO:0007669"/>
    <property type="project" value="TreeGrafter"/>
</dbReference>